<reference evidence="2 3" key="1">
    <citation type="submission" date="2020-08" db="EMBL/GenBank/DDBJ databases">
        <title>A Genomic Blueprint of the Chicken Gut Microbiome.</title>
        <authorList>
            <person name="Gilroy R."/>
            <person name="Ravi A."/>
            <person name="Getino M."/>
            <person name="Pursley I."/>
            <person name="Horton D.L."/>
            <person name="Alikhan N.-F."/>
            <person name="Baker D."/>
            <person name="Gharbi K."/>
            <person name="Hall N."/>
            <person name="Watson M."/>
            <person name="Adriaenssens E.M."/>
            <person name="Foster-Nyarko E."/>
            <person name="Jarju S."/>
            <person name="Secka A."/>
            <person name="Antonio M."/>
            <person name="Oren A."/>
            <person name="Chaudhuri R."/>
            <person name="La Ragione R.M."/>
            <person name="Hildebrand F."/>
            <person name="Pallen M.J."/>
        </authorList>
    </citation>
    <scope>NUCLEOTIDE SEQUENCE [LARGE SCALE GENOMIC DNA]</scope>
    <source>
        <strain evidence="2 3">Sa2CUA9</strain>
    </source>
</reference>
<protein>
    <submittedName>
        <fullName evidence="2">FHA domain-containing protein</fullName>
    </submittedName>
</protein>
<dbReference type="SUPFAM" id="SSF49879">
    <property type="entry name" value="SMAD/FHA domain"/>
    <property type="match status" value="1"/>
</dbReference>
<evidence type="ECO:0000313" key="3">
    <source>
        <dbReference type="Proteomes" id="UP000655570"/>
    </source>
</evidence>
<evidence type="ECO:0000256" key="1">
    <source>
        <dbReference type="SAM" id="MobiDB-lite"/>
    </source>
</evidence>
<sequence>MNAAVRTDGPDPAQDEGTGATSLNLYGVRRASAPRRAAALLTDLAVLGATATAAGLALGPLGAVVGAVAGAVAGPAALTRTGSSVGHALWGLRVVDERTGLPPTLAAMTPSRLVVADTRAGRDPLRLSPVALPQIQWTPTATAPGATAAPAQWLKLLADDGFTYVIDRPTIVGRRPVDESGNYTPLVLSDVSRSLSRTHAAFVPGDGFILVLDVGSGNGTSIEVGGERVALPAGQFAHAPLGARVRMGSRHFDVVAA</sequence>
<evidence type="ECO:0000313" key="2">
    <source>
        <dbReference type="EMBL" id="MBD7982898.1"/>
    </source>
</evidence>
<comment type="caution">
    <text evidence="2">The sequence shown here is derived from an EMBL/GenBank/DDBJ whole genome shotgun (WGS) entry which is preliminary data.</text>
</comment>
<proteinExistence type="predicted"/>
<organism evidence="2 3">
    <name type="scientific">Oerskovia merdavium</name>
    <dbReference type="NCBI Taxonomy" id="2762227"/>
    <lineage>
        <taxon>Bacteria</taxon>
        <taxon>Bacillati</taxon>
        <taxon>Actinomycetota</taxon>
        <taxon>Actinomycetes</taxon>
        <taxon>Micrococcales</taxon>
        <taxon>Cellulomonadaceae</taxon>
        <taxon>Oerskovia</taxon>
    </lineage>
</organism>
<dbReference type="Proteomes" id="UP000655570">
    <property type="component" value="Unassembled WGS sequence"/>
</dbReference>
<dbReference type="InterPro" id="IPR008984">
    <property type="entry name" value="SMAD_FHA_dom_sf"/>
</dbReference>
<keyword evidence="3" id="KW-1185">Reference proteome</keyword>
<dbReference type="Gene3D" id="2.60.200.20">
    <property type="match status" value="1"/>
</dbReference>
<gene>
    <name evidence="2" type="ORF">H9641_19565</name>
</gene>
<accession>A0ABR8U4E3</accession>
<dbReference type="CDD" id="cd00060">
    <property type="entry name" value="FHA"/>
    <property type="match status" value="1"/>
</dbReference>
<name>A0ABR8U4E3_9CELL</name>
<dbReference type="EMBL" id="JACSQF010000033">
    <property type="protein sequence ID" value="MBD7982898.1"/>
    <property type="molecule type" value="Genomic_DNA"/>
</dbReference>
<feature type="region of interest" description="Disordered" evidence="1">
    <location>
        <begin position="1"/>
        <end position="20"/>
    </location>
</feature>